<dbReference type="InterPro" id="IPR036291">
    <property type="entry name" value="NAD(P)-bd_dom_sf"/>
</dbReference>
<dbReference type="GO" id="GO:0005789">
    <property type="term" value="C:endoplasmic reticulum membrane"/>
    <property type="evidence" value="ECO:0007669"/>
    <property type="project" value="TreeGrafter"/>
</dbReference>
<keyword evidence="7" id="KW-0521">NADP</keyword>
<dbReference type="GO" id="GO:0030148">
    <property type="term" value="P:sphingolipid biosynthetic process"/>
    <property type="evidence" value="ECO:0007669"/>
    <property type="project" value="InterPro"/>
</dbReference>
<evidence type="ECO:0000256" key="5">
    <source>
        <dbReference type="ARBA" id="ARBA00022741"/>
    </source>
</evidence>
<dbReference type="InterPro" id="IPR020904">
    <property type="entry name" value="Sc_DH/Rdtase_CS"/>
</dbReference>
<dbReference type="Proteomes" id="UP001515500">
    <property type="component" value="Chromosome 4"/>
</dbReference>
<keyword evidence="9" id="KW-0560">Oxidoreductase</keyword>
<evidence type="ECO:0000256" key="4">
    <source>
        <dbReference type="ARBA" id="ARBA00006484"/>
    </source>
</evidence>
<dbReference type="SMART" id="SM00822">
    <property type="entry name" value="PKS_KR"/>
    <property type="match status" value="1"/>
</dbReference>
<accession>A0AB40B3C2</accession>
<comment type="pathway">
    <text evidence="2">Lipid metabolism; sphingolipid metabolism.</text>
</comment>
<evidence type="ECO:0000313" key="17">
    <source>
        <dbReference type="RefSeq" id="XP_039121066.1"/>
    </source>
</evidence>
<evidence type="ECO:0000256" key="2">
    <source>
        <dbReference type="ARBA" id="ARBA00004760"/>
    </source>
</evidence>
<dbReference type="GO" id="GO:0047560">
    <property type="term" value="F:3-dehydrosphinganine reductase activity"/>
    <property type="evidence" value="ECO:0007669"/>
    <property type="project" value="UniProtKB-EC"/>
</dbReference>
<dbReference type="PANTHER" id="PTHR43550:SF3">
    <property type="entry name" value="3-KETODIHYDROSPHINGOSINE REDUCTASE"/>
    <property type="match status" value="1"/>
</dbReference>
<dbReference type="InterPro" id="IPR045022">
    <property type="entry name" value="KDSR-like"/>
</dbReference>
<evidence type="ECO:0000256" key="13">
    <source>
        <dbReference type="ARBA" id="ARBA00081952"/>
    </source>
</evidence>
<dbReference type="AlphaFoldDB" id="A0AB40B3C2"/>
<dbReference type="RefSeq" id="XP_039121066.1">
    <property type="nucleotide sequence ID" value="XM_039265132.1"/>
</dbReference>
<evidence type="ECO:0000313" key="16">
    <source>
        <dbReference type="Proteomes" id="UP001515500"/>
    </source>
</evidence>
<proteinExistence type="inferred from homology"/>
<evidence type="ECO:0000256" key="7">
    <source>
        <dbReference type="ARBA" id="ARBA00022857"/>
    </source>
</evidence>
<evidence type="ECO:0000256" key="10">
    <source>
        <dbReference type="ARBA" id="ARBA00023098"/>
    </source>
</evidence>
<dbReference type="SUPFAM" id="SSF51735">
    <property type="entry name" value="NAD(P)-binding Rossmann-fold domains"/>
    <property type="match status" value="1"/>
</dbReference>
<keyword evidence="6" id="KW-0256">Endoplasmic reticulum</keyword>
<name>A0AB40B3C2_DIOCR</name>
<evidence type="ECO:0000256" key="9">
    <source>
        <dbReference type="ARBA" id="ARBA00023002"/>
    </source>
</evidence>
<dbReference type="GeneID" id="120257849"/>
<keyword evidence="8" id="KW-0746">Sphingolipid metabolism</keyword>
<evidence type="ECO:0000256" key="3">
    <source>
        <dbReference type="ARBA" id="ARBA00004991"/>
    </source>
</evidence>
<reference evidence="17" key="1">
    <citation type="submission" date="2025-08" db="UniProtKB">
        <authorList>
            <consortium name="RefSeq"/>
        </authorList>
    </citation>
    <scope>IDENTIFICATION</scope>
</reference>
<keyword evidence="5" id="KW-0547">Nucleotide-binding</keyword>
<dbReference type="InterPro" id="IPR057326">
    <property type="entry name" value="KR_dom"/>
</dbReference>
<dbReference type="GO" id="GO:0006666">
    <property type="term" value="P:3-keto-sphinganine metabolic process"/>
    <property type="evidence" value="ECO:0007669"/>
    <property type="project" value="InterPro"/>
</dbReference>
<dbReference type="FunFam" id="3.40.50.720:FF:000165">
    <property type="entry name" value="3-ketodihydrosphingosine reductase"/>
    <property type="match status" value="1"/>
</dbReference>
<dbReference type="Gene3D" id="3.40.50.720">
    <property type="entry name" value="NAD(P)-binding Rossmann-like Domain"/>
    <property type="match status" value="1"/>
</dbReference>
<evidence type="ECO:0000259" key="15">
    <source>
        <dbReference type="SMART" id="SM00822"/>
    </source>
</evidence>
<dbReference type="PRINTS" id="PR00081">
    <property type="entry name" value="GDHRDH"/>
</dbReference>
<dbReference type="PROSITE" id="PS00061">
    <property type="entry name" value="ADH_SHORT"/>
    <property type="match status" value="1"/>
</dbReference>
<keyword evidence="16" id="KW-1185">Reference proteome</keyword>
<feature type="domain" description="Ketoreductase" evidence="15">
    <location>
        <begin position="38"/>
        <end position="214"/>
    </location>
</feature>
<dbReference type="InterPro" id="IPR002347">
    <property type="entry name" value="SDR_fam"/>
</dbReference>
<comment type="subcellular location">
    <subcellularLocation>
        <location evidence="1">Endoplasmic reticulum</location>
    </subcellularLocation>
</comment>
<sequence length="327" mass="35225">MASLYLLLLGILLLPFLLLLVLAFLAWPAPVKLQLKGRHVLISGGSSGIGLAMARQAASEGAHVSILARNPAKLEAAREAIRQATGSDVSILSVDVQDFDSVSKAIQDASPIDVLVANHGVYFSQELELQDLQEIKLQVEINLMGTFHLIKAALPGMKQNAKNTNFPASIAIMSSQSGQVGIYGYGAYSATKYALRGLAEALRHEVVLDNIYVSLIFPPGTETPGFAEEKKRRSELINMIAASSGCMKADEVAEKAFNGIKCGTFIIPCNFEGVMLAIATAGLYPQNSCLGAFVEVIGAGFMRFVGLCFQWKWFGIIEKYHAKRNGS</sequence>
<protein>
    <recommendedName>
        <fullName evidence="11">3-dehydrosphinganine reductase</fullName>
        <ecNumber evidence="11">1.1.1.102</ecNumber>
    </recommendedName>
    <alternativeName>
        <fullName evidence="14">3-ketodihydrosphingosine reductase</fullName>
    </alternativeName>
    <alternativeName>
        <fullName evidence="13">3-ketosphinganine reductase</fullName>
    </alternativeName>
</protein>
<organism evidence="16 17">
    <name type="scientific">Dioscorea cayennensis subsp. rotundata</name>
    <name type="common">White Guinea yam</name>
    <name type="synonym">Dioscorea rotundata</name>
    <dbReference type="NCBI Taxonomy" id="55577"/>
    <lineage>
        <taxon>Eukaryota</taxon>
        <taxon>Viridiplantae</taxon>
        <taxon>Streptophyta</taxon>
        <taxon>Embryophyta</taxon>
        <taxon>Tracheophyta</taxon>
        <taxon>Spermatophyta</taxon>
        <taxon>Magnoliopsida</taxon>
        <taxon>Liliopsida</taxon>
        <taxon>Dioscoreales</taxon>
        <taxon>Dioscoreaceae</taxon>
        <taxon>Dioscorea</taxon>
    </lineage>
</organism>
<comment type="similarity">
    <text evidence="4">Belongs to the short-chain dehydrogenases/reductases (SDR) family.</text>
</comment>
<dbReference type="GO" id="GO:0000166">
    <property type="term" value="F:nucleotide binding"/>
    <property type="evidence" value="ECO:0007669"/>
    <property type="project" value="UniProtKB-KW"/>
</dbReference>
<gene>
    <name evidence="17" type="primary">LOC120257849</name>
</gene>
<evidence type="ECO:0000256" key="6">
    <source>
        <dbReference type="ARBA" id="ARBA00022824"/>
    </source>
</evidence>
<dbReference type="EC" id="1.1.1.102" evidence="11"/>
<dbReference type="PANTHER" id="PTHR43550">
    <property type="entry name" value="3-KETODIHYDROSPHINGOSINE REDUCTASE"/>
    <property type="match status" value="1"/>
</dbReference>
<evidence type="ECO:0000256" key="14">
    <source>
        <dbReference type="ARBA" id="ARBA00083783"/>
    </source>
</evidence>
<evidence type="ECO:0000256" key="12">
    <source>
        <dbReference type="ARBA" id="ARBA00050489"/>
    </source>
</evidence>
<dbReference type="CDD" id="cd08939">
    <property type="entry name" value="KDSR-like_SDR_c"/>
    <property type="match status" value="1"/>
</dbReference>
<evidence type="ECO:0000256" key="1">
    <source>
        <dbReference type="ARBA" id="ARBA00004240"/>
    </source>
</evidence>
<comment type="catalytic activity">
    <reaction evidence="12">
        <text>sphinganine + NADP(+) = 3-oxosphinganine + NADPH + H(+)</text>
        <dbReference type="Rhea" id="RHEA:22640"/>
        <dbReference type="ChEBI" id="CHEBI:15378"/>
        <dbReference type="ChEBI" id="CHEBI:57783"/>
        <dbReference type="ChEBI" id="CHEBI:57817"/>
        <dbReference type="ChEBI" id="CHEBI:58299"/>
        <dbReference type="ChEBI" id="CHEBI:58349"/>
        <dbReference type="EC" id="1.1.1.102"/>
    </reaction>
</comment>
<evidence type="ECO:0000256" key="8">
    <source>
        <dbReference type="ARBA" id="ARBA00022919"/>
    </source>
</evidence>
<dbReference type="Pfam" id="PF00106">
    <property type="entry name" value="adh_short"/>
    <property type="match status" value="1"/>
</dbReference>
<keyword evidence="10" id="KW-0443">Lipid metabolism</keyword>
<evidence type="ECO:0000256" key="11">
    <source>
        <dbReference type="ARBA" id="ARBA00026112"/>
    </source>
</evidence>
<comment type="pathway">
    <text evidence="3">Sphingolipid metabolism.</text>
</comment>